<feature type="transmembrane region" description="Helical" evidence="7">
    <location>
        <begin position="240"/>
        <end position="258"/>
    </location>
</feature>
<evidence type="ECO:0000256" key="3">
    <source>
        <dbReference type="ARBA" id="ARBA00022475"/>
    </source>
</evidence>
<dbReference type="GO" id="GO:0005886">
    <property type="term" value="C:plasma membrane"/>
    <property type="evidence" value="ECO:0007669"/>
    <property type="project" value="UniProtKB-SubCell"/>
</dbReference>
<dbReference type="InterPro" id="IPR000515">
    <property type="entry name" value="MetI-like"/>
</dbReference>
<proteinExistence type="inferred from homology"/>
<evidence type="ECO:0000256" key="4">
    <source>
        <dbReference type="ARBA" id="ARBA00022692"/>
    </source>
</evidence>
<evidence type="ECO:0000256" key="1">
    <source>
        <dbReference type="ARBA" id="ARBA00004651"/>
    </source>
</evidence>
<evidence type="ECO:0000256" key="6">
    <source>
        <dbReference type="ARBA" id="ARBA00023136"/>
    </source>
</evidence>
<dbReference type="Gene3D" id="1.10.3720.10">
    <property type="entry name" value="MetI-like"/>
    <property type="match status" value="1"/>
</dbReference>
<dbReference type="OrthoDB" id="7820570at2"/>
<feature type="domain" description="ABC transmembrane type-1" evidence="8">
    <location>
        <begin position="104"/>
        <end position="287"/>
    </location>
</feature>
<evidence type="ECO:0000313" key="10">
    <source>
        <dbReference type="Proteomes" id="UP000249065"/>
    </source>
</evidence>
<dbReference type="GO" id="GO:0015416">
    <property type="term" value="F:ABC-type phosphonate transporter activity"/>
    <property type="evidence" value="ECO:0007669"/>
    <property type="project" value="InterPro"/>
</dbReference>
<dbReference type="RefSeq" id="WP_111467955.1">
    <property type="nucleotide sequence ID" value="NZ_QLIX01000001.1"/>
</dbReference>
<gene>
    <name evidence="9" type="primary">phnE</name>
    <name evidence="9" type="ORF">DOO78_01560</name>
</gene>
<dbReference type="SUPFAM" id="SSF161098">
    <property type="entry name" value="MetI-like"/>
    <property type="match status" value="1"/>
</dbReference>
<feature type="transmembrane region" description="Helical" evidence="7">
    <location>
        <begin position="109"/>
        <end position="130"/>
    </location>
</feature>
<feature type="transmembrane region" description="Helical" evidence="7">
    <location>
        <begin position="264"/>
        <end position="283"/>
    </location>
</feature>
<evidence type="ECO:0000259" key="8">
    <source>
        <dbReference type="PROSITE" id="PS50928"/>
    </source>
</evidence>
<feature type="transmembrane region" description="Helical" evidence="7">
    <location>
        <begin position="214"/>
        <end position="233"/>
    </location>
</feature>
<keyword evidence="5 7" id="KW-1133">Transmembrane helix</keyword>
<dbReference type="PANTHER" id="PTHR30043">
    <property type="entry name" value="PHOSPHONATES TRANSPORT SYSTEM PERMEASE PROTEIN"/>
    <property type="match status" value="1"/>
</dbReference>
<keyword evidence="6 7" id="KW-0472">Membrane</keyword>
<dbReference type="CDD" id="cd06261">
    <property type="entry name" value="TM_PBP2"/>
    <property type="match status" value="1"/>
</dbReference>
<organism evidence="9 10">
    <name type="scientific">Roseicella frigidaeris</name>
    <dbReference type="NCBI Taxonomy" id="2230885"/>
    <lineage>
        <taxon>Bacteria</taxon>
        <taxon>Pseudomonadati</taxon>
        <taxon>Pseudomonadota</taxon>
        <taxon>Alphaproteobacteria</taxon>
        <taxon>Acetobacterales</taxon>
        <taxon>Roseomonadaceae</taxon>
        <taxon>Roseicella</taxon>
    </lineage>
</organism>
<feature type="transmembrane region" description="Helical" evidence="7">
    <location>
        <begin position="156"/>
        <end position="179"/>
    </location>
</feature>
<dbReference type="NCBIfam" id="TIGR01097">
    <property type="entry name" value="PhnE"/>
    <property type="match status" value="1"/>
</dbReference>
<keyword evidence="2 7" id="KW-0813">Transport</keyword>
<keyword evidence="4 7" id="KW-0812">Transmembrane</keyword>
<dbReference type="EMBL" id="QLIX01000001">
    <property type="protein sequence ID" value="RAI60843.1"/>
    <property type="molecule type" value="Genomic_DNA"/>
</dbReference>
<name>A0A327MFK4_9PROT</name>
<dbReference type="AlphaFoldDB" id="A0A327MFK4"/>
<evidence type="ECO:0000256" key="2">
    <source>
        <dbReference type="ARBA" id="ARBA00022448"/>
    </source>
</evidence>
<comment type="similarity">
    <text evidence="7">Belongs to the binding-protein-dependent transport system permease family.</text>
</comment>
<protein>
    <submittedName>
        <fullName evidence="9">Phosphonate ABC transporter, permease protein PhnE</fullName>
    </submittedName>
</protein>
<sequence>MAQGGARPEPPAADRLAPLAERYRGGQGRRRRQAWLAIALTLLLAWLAAWVAQVDPGLIWAKGGNILDYFRRLLTLESGAAAGAPVWQDPAEWFWGWRRWLRLLGDTLLMAYLGTLAGALGGFLCGLLAARNIGPGQGLRWVVTRGLEVCRTVPDIVFALVFVIAFGLGPLPGVLAIAIHTLGALGKQITEVVENIDMRPVEGAIAAGAAWPQMAGFAVVPQVLPGVLGYALLRFEINVRSAAVLGFVGAGGIGQELIEAIRKFYYNDVSALLVLIILTVMLIDATTSRVRLRLLEGHAA</sequence>
<dbReference type="PANTHER" id="PTHR30043:SF1">
    <property type="entry name" value="ABC TRANSPORT SYSTEM PERMEASE PROTEIN P69"/>
    <property type="match status" value="1"/>
</dbReference>
<dbReference type="InterPro" id="IPR035906">
    <property type="entry name" value="MetI-like_sf"/>
</dbReference>
<dbReference type="Proteomes" id="UP000249065">
    <property type="component" value="Unassembled WGS sequence"/>
</dbReference>
<keyword evidence="10" id="KW-1185">Reference proteome</keyword>
<evidence type="ECO:0000313" key="9">
    <source>
        <dbReference type="EMBL" id="RAI60843.1"/>
    </source>
</evidence>
<keyword evidence="3" id="KW-1003">Cell membrane</keyword>
<evidence type="ECO:0000256" key="7">
    <source>
        <dbReference type="RuleBase" id="RU363032"/>
    </source>
</evidence>
<accession>A0A327MFK4</accession>
<comment type="subcellular location">
    <subcellularLocation>
        <location evidence="1 7">Cell membrane</location>
        <topology evidence="1 7">Multi-pass membrane protein</topology>
    </subcellularLocation>
</comment>
<comment type="caution">
    <text evidence="9">The sequence shown here is derived from an EMBL/GenBank/DDBJ whole genome shotgun (WGS) entry which is preliminary data.</text>
</comment>
<reference evidence="10" key="1">
    <citation type="submission" date="2018-06" db="EMBL/GenBank/DDBJ databases">
        <authorList>
            <person name="Khan S.A."/>
        </authorList>
    </citation>
    <scope>NUCLEOTIDE SEQUENCE [LARGE SCALE GENOMIC DNA]</scope>
    <source>
        <strain evidence="10">DB-1506</strain>
    </source>
</reference>
<evidence type="ECO:0000256" key="5">
    <source>
        <dbReference type="ARBA" id="ARBA00022989"/>
    </source>
</evidence>
<dbReference type="PROSITE" id="PS50928">
    <property type="entry name" value="ABC_TM1"/>
    <property type="match status" value="1"/>
</dbReference>
<feature type="transmembrane region" description="Helical" evidence="7">
    <location>
        <begin position="34"/>
        <end position="52"/>
    </location>
</feature>
<dbReference type="InterPro" id="IPR005769">
    <property type="entry name" value="PhnE/PtxC"/>
</dbReference>
<dbReference type="Pfam" id="PF00528">
    <property type="entry name" value="BPD_transp_1"/>
    <property type="match status" value="1"/>
</dbReference>